<comment type="cofactor">
    <cofactor evidence="1">
        <name>pyridoxal 5'-phosphate</name>
        <dbReference type="ChEBI" id="CHEBI:597326"/>
    </cofactor>
</comment>
<evidence type="ECO:0000256" key="1">
    <source>
        <dbReference type="ARBA" id="ARBA00001933"/>
    </source>
</evidence>
<evidence type="ECO:0000259" key="3">
    <source>
        <dbReference type="Pfam" id="PF00291"/>
    </source>
</evidence>
<keyword evidence="5" id="KW-1185">Reference proteome</keyword>
<evidence type="ECO:0000313" key="5">
    <source>
        <dbReference type="Proteomes" id="UP000273807"/>
    </source>
</evidence>
<keyword evidence="2" id="KW-0663">Pyridoxal phosphate</keyword>
<protein>
    <submittedName>
        <fullName evidence="4">Pyridoxal-phosphate dependent enzyme</fullName>
    </submittedName>
</protein>
<sequence length="134" mass="13986">MGSTPLVELHTLVPTGSARGCANPHLQAIAVEPAEAAVLSGGPSGSHRVEGIGIGFIPPLWEPDQIELIEQVTSKDAMIMGRRLARETGIFAGTSTVADVVAALRVAERLGPGSSVVAVIVDSGLRYLSTDRYR</sequence>
<feature type="domain" description="Tryptophan synthase beta chain-like PALP" evidence="3">
    <location>
        <begin position="19"/>
        <end position="121"/>
    </location>
</feature>
<dbReference type="GO" id="GO:1901605">
    <property type="term" value="P:alpha-amino acid metabolic process"/>
    <property type="evidence" value="ECO:0007669"/>
    <property type="project" value="UniProtKB-ARBA"/>
</dbReference>
<dbReference type="InterPro" id="IPR036052">
    <property type="entry name" value="TrpB-like_PALP_sf"/>
</dbReference>
<evidence type="ECO:0000256" key="2">
    <source>
        <dbReference type="ARBA" id="ARBA00022898"/>
    </source>
</evidence>
<dbReference type="InterPro" id="IPR001926">
    <property type="entry name" value="TrpB-like_PALP"/>
</dbReference>
<organism evidence="4 5">
    <name type="scientific">Arthrobacter oryzae</name>
    <dbReference type="NCBI Taxonomy" id="409290"/>
    <lineage>
        <taxon>Bacteria</taxon>
        <taxon>Bacillati</taxon>
        <taxon>Actinomycetota</taxon>
        <taxon>Actinomycetes</taxon>
        <taxon>Micrococcales</taxon>
        <taxon>Micrococcaceae</taxon>
        <taxon>Arthrobacter</taxon>
    </lineage>
</organism>
<dbReference type="AlphaFoldDB" id="A0A3N0BJY5"/>
<accession>A0A3N0BJY5</accession>
<gene>
    <name evidence="4" type="ORF">D7003_19050</name>
</gene>
<dbReference type="Pfam" id="PF00291">
    <property type="entry name" value="PALP"/>
    <property type="match status" value="1"/>
</dbReference>
<dbReference type="InterPro" id="IPR050214">
    <property type="entry name" value="Cys_Synth/Cystath_Beta-Synth"/>
</dbReference>
<dbReference type="PANTHER" id="PTHR10314">
    <property type="entry name" value="CYSTATHIONINE BETA-SYNTHASE"/>
    <property type="match status" value="1"/>
</dbReference>
<reference evidence="4 5" key="1">
    <citation type="submission" date="2018-10" db="EMBL/GenBank/DDBJ databases">
        <title>Genome sequencing of Arthrobacter oryzae TNB02.</title>
        <authorList>
            <person name="Cho Y.-J."/>
            <person name="Cho A."/>
            <person name="Kim O.-S."/>
        </authorList>
    </citation>
    <scope>NUCLEOTIDE SEQUENCE [LARGE SCALE GENOMIC DNA]</scope>
    <source>
        <strain evidence="4 5">TNB02</strain>
    </source>
</reference>
<dbReference type="EMBL" id="RBED01000148">
    <property type="protein sequence ID" value="RNL48748.1"/>
    <property type="molecule type" value="Genomic_DNA"/>
</dbReference>
<evidence type="ECO:0000313" key="4">
    <source>
        <dbReference type="EMBL" id="RNL48748.1"/>
    </source>
</evidence>
<comment type="caution">
    <text evidence="4">The sequence shown here is derived from an EMBL/GenBank/DDBJ whole genome shotgun (WGS) entry which is preliminary data.</text>
</comment>
<dbReference type="OrthoDB" id="7624112at2"/>
<dbReference type="Proteomes" id="UP000273807">
    <property type="component" value="Unassembled WGS sequence"/>
</dbReference>
<dbReference type="Gene3D" id="3.40.50.1100">
    <property type="match status" value="1"/>
</dbReference>
<name>A0A3N0BJY5_9MICC</name>
<proteinExistence type="predicted"/>
<dbReference type="SUPFAM" id="SSF53686">
    <property type="entry name" value="Tryptophan synthase beta subunit-like PLP-dependent enzymes"/>
    <property type="match status" value="1"/>
</dbReference>